<evidence type="ECO:0000313" key="6">
    <source>
        <dbReference type="EMBL" id="RKO26147.1"/>
    </source>
</evidence>
<dbReference type="Gene3D" id="1.10.10.10">
    <property type="entry name" value="Winged helix-like DNA-binding domain superfamily/Winged helix DNA-binding domain"/>
    <property type="match status" value="1"/>
</dbReference>
<dbReference type="InterPro" id="IPR051054">
    <property type="entry name" value="SorC_transcr_regulators"/>
</dbReference>
<keyword evidence="4" id="KW-0804">Transcription</keyword>
<evidence type="ECO:0000256" key="3">
    <source>
        <dbReference type="ARBA" id="ARBA00023125"/>
    </source>
</evidence>
<reference evidence="7" key="2">
    <citation type="submission" date="2018-10" db="EMBL/GenBank/DDBJ databases">
        <authorList>
            <person name="Wang Y."/>
            <person name="Wang J."/>
            <person name="Yang X."/>
            <person name="Wang Z."/>
            <person name="Huang Y."/>
        </authorList>
    </citation>
    <scope>NUCLEOTIDE SEQUENCE [LARGE SCALE GENOMIC DNA]</scope>
    <source>
        <strain evidence="7">J015</strain>
    </source>
</reference>
<dbReference type="Proteomes" id="UP000273159">
    <property type="component" value="Unassembled WGS sequence"/>
</dbReference>
<evidence type="ECO:0000256" key="4">
    <source>
        <dbReference type="ARBA" id="ARBA00023163"/>
    </source>
</evidence>
<sequence>MIRWRRGEHVSEHSHEELLARVSSDYYLENRSKVEIAVSHDISRFQVARLLTEARERGIVEIKVHYPAHISAAEIRQLESWLGIREVIVADSTSGDEGQARGILAKAAAAEISRQAPAGGTLGISWSRILDVASMLVRDLPRCDIVQLAGALPTEGESNPLELIQRLGHLSGGLTWPLWSPLVVEDPTTAAGLRRQPEIAGALAKADSLDLAIVAIGAWKGGGSTVWERAEAEVREAAVEAGAVAECSGRLLNAAGAAVESGLDERIIAVTVKQLQRTEKVIAVSHGRARADAVRAVAKAGFVTTLIVDIPLARALADLMHQENSQ</sequence>
<reference evidence="6 7" key="1">
    <citation type="submission" date="2018-10" db="EMBL/GenBank/DDBJ databases">
        <title>Genome-guide identification and characterization of bacteria that degrade polycyclic aromatic hydrocarbons and resist hexavalent chromium simultaneously.</title>
        <authorList>
            <person name="Feng H."/>
        </authorList>
    </citation>
    <scope>NUCLEOTIDE SEQUENCE [LARGE SCALE GENOMIC DNA]</scope>
    <source>
        <strain evidence="6 7">J015</strain>
    </source>
</reference>
<dbReference type="Gene3D" id="3.40.50.1360">
    <property type="match status" value="1"/>
</dbReference>
<dbReference type="AlphaFoldDB" id="A0A3B0G7D8"/>
<dbReference type="InterPro" id="IPR007324">
    <property type="entry name" value="Sugar-bd_dom_put"/>
</dbReference>
<evidence type="ECO:0000259" key="5">
    <source>
        <dbReference type="Pfam" id="PF04198"/>
    </source>
</evidence>
<dbReference type="InterPro" id="IPR037171">
    <property type="entry name" value="NagB/RpiA_transferase-like"/>
</dbReference>
<dbReference type="GO" id="GO:0003677">
    <property type="term" value="F:DNA binding"/>
    <property type="evidence" value="ECO:0007669"/>
    <property type="project" value="UniProtKB-KW"/>
</dbReference>
<dbReference type="Pfam" id="PF04198">
    <property type="entry name" value="Sugar-bind"/>
    <property type="match status" value="1"/>
</dbReference>
<accession>A0A3B0G7D8</accession>
<dbReference type="GO" id="GO:0030246">
    <property type="term" value="F:carbohydrate binding"/>
    <property type="evidence" value="ECO:0007669"/>
    <property type="project" value="InterPro"/>
</dbReference>
<dbReference type="PANTHER" id="PTHR34294">
    <property type="entry name" value="TRANSCRIPTIONAL REGULATOR-RELATED"/>
    <property type="match status" value="1"/>
</dbReference>
<keyword evidence="3" id="KW-0238">DNA-binding</keyword>
<evidence type="ECO:0000313" key="7">
    <source>
        <dbReference type="Proteomes" id="UP000273159"/>
    </source>
</evidence>
<dbReference type="EMBL" id="RBNH01000003">
    <property type="protein sequence ID" value="RKO26147.1"/>
    <property type="molecule type" value="Genomic_DNA"/>
</dbReference>
<protein>
    <submittedName>
        <fullName evidence="6">Cro/Cl family transcriptional regulator</fullName>
    </submittedName>
</protein>
<feature type="domain" description="Sugar-binding" evidence="5">
    <location>
        <begin position="77"/>
        <end position="316"/>
    </location>
</feature>
<name>A0A3B0G7D8_PSEPS</name>
<comment type="similarity">
    <text evidence="1">Belongs to the SorC transcriptional regulatory family.</text>
</comment>
<organism evidence="6 7">
    <name type="scientific">Pseudarthrobacter phenanthrenivorans</name>
    <name type="common">Arthrobacter phenanthrenivorans</name>
    <dbReference type="NCBI Taxonomy" id="361575"/>
    <lineage>
        <taxon>Bacteria</taxon>
        <taxon>Bacillati</taxon>
        <taxon>Actinomycetota</taxon>
        <taxon>Actinomycetes</taxon>
        <taxon>Micrococcales</taxon>
        <taxon>Micrococcaceae</taxon>
        <taxon>Pseudarthrobacter</taxon>
    </lineage>
</organism>
<comment type="caution">
    <text evidence="6">The sequence shown here is derived from an EMBL/GenBank/DDBJ whole genome shotgun (WGS) entry which is preliminary data.</text>
</comment>
<dbReference type="PANTHER" id="PTHR34294:SF1">
    <property type="entry name" value="TRANSCRIPTIONAL REGULATOR LSRR"/>
    <property type="match status" value="1"/>
</dbReference>
<keyword evidence="2" id="KW-0805">Transcription regulation</keyword>
<dbReference type="SUPFAM" id="SSF100950">
    <property type="entry name" value="NagB/RpiA/CoA transferase-like"/>
    <property type="match status" value="1"/>
</dbReference>
<dbReference type="InterPro" id="IPR036388">
    <property type="entry name" value="WH-like_DNA-bd_sf"/>
</dbReference>
<evidence type="ECO:0000256" key="1">
    <source>
        <dbReference type="ARBA" id="ARBA00010466"/>
    </source>
</evidence>
<proteinExistence type="inferred from homology"/>
<evidence type="ECO:0000256" key="2">
    <source>
        <dbReference type="ARBA" id="ARBA00023015"/>
    </source>
</evidence>
<gene>
    <name evidence="6" type="ORF">D7Z96_05245</name>
</gene>